<dbReference type="Proteomes" id="UP001223261">
    <property type="component" value="Chromosome"/>
</dbReference>
<reference evidence="1" key="1">
    <citation type="journal article" date="2023" name="Antibiotics">
        <title>Prevalence and Molecular Characterization of Methicillin-Resistant Staphylococci (MRS) and Mammaliicocci (MRM) in Dromedary Camels from Algeria: First Detection of SCCmec-mecC Hybrid in Methicillin-Resistant Mammaliicoccus lentus.</title>
        <authorList>
            <person name="Belhout C."/>
            <person name="Boyen F."/>
            <person name="Vereecke N."/>
            <person name="Theuns S."/>
            <person name="Taibi N."/>
            <person name="Stegger M."/>
            <person name="de la Fe-Rodriguez P.Y."/>
            <person name="Bouayad L."/>
            <person name="Elgroud R."/>
            <person name="Butaye P."/>
        </authorList>
    </citation>
    <scope>NUCLEOTIDE SEQUENCE</scope>
    <source>
        <strain evidence="1">7048</strain>
    </source>
</reference>
<name>A0AAX3W484_MAMLE</name>
<dbReference type="Gene3D" id="1.10.287.800">
    <property type="entry name" value="protein ne1242"/>
    <property type="match status" value="1"/>
</dbReference>
<organism evidence="1 2">
    <name type="scientific">Mammaliicoccus lentus</name>
    <name type="common">Staphylococcus lentus</name>
    <dbReference type="NCBI Taxonomy" id="42858"/>
    <lineage>
        <taxon>Bacteria</taxon>
        <taxon>Bacillati</taxon>
        <taxon>Bacillota</taxon>
        <taxon>Bacilli</taxon>
        <taxon>Bacillales</taxon>
        <taxon>Staphylococcaceae</taxon>
        <taxon>Mammaliicoccus</taxon>
    </lineage>
</organism>
<evidence type="ECO:0000313" key="1">
    <source>
        <dbReference type="EMBL" id="WHI60168.1"/>
    </source>
</evidence>
<gene>
    <name evidence="1" type="ORF">PYH69_00530</name>
</gene>
<evidence type="ECO:0000313" key="2">
    <source>
        <dbReference type="Proteomes" id="UP001223261"/>
    </source>
</evidence>
<accession>A0AAX3W484</accession>
<dbReference type="RefSeq" id="WP_282862384.1">
    <property type="nucleotide sequence ID" value="NZ_CP118848.1"/>
</dbReference>
<protein>
    <submittedName>
        <fullName evidence="1">Uncharacterized protein</fullName>
    </submittedName>
</protein>
<dbReference type="EMBL" id="CP118848">
    <property type="protein sequence ID" value="WHI60168.1"/>
    <property type="molecule type" value="Genomic_DNA"/>
</dbReference>
<proteinExistence type="predicted"/>
<sequence length="128" mass="15273">MLMKYEDIIENKNVLSFIESTEIYNKLLASIDLNNKEEAECCEDFILSCIEYSEIRSKWISFSREEKLNKDNLRTSIHNRVITNLNIIKRLIERRNGSIEWFNHFNEDRKRIGDFAAYLNYISGLNSR</sequence>
<dbReference type="AlphaFoldDB" id="A0AAX3W484"/>